<evidence type="ECO:0000256" key="5">
    <source>
        <dbReference type="ARBA" id="ARBA00023157"/>
    </source>
</evidence>
<keyword evidence="8" id="KW-1185">Reference proteome</keyword>
<dbReference type="InterPro" id="IPR036383">
    <property type="entry name" value="TSP1_rpt_sf"/>
</dbReference>
<dbReference type="Pfam" id="PF00090">
    <property type="entry name" value="TSP_1"/>
    <property type="match status" value="15"/>
</dbReference>
<sequence>MHHMSDSIGTHVLKDGGNEDSKRACNCHLGMIREFAMGRVFYSTFVATLFIHSIWLFGSTVGESHWQAWGSCHIGHHDCGYGKQWRTLSGCSDHHYCYQSQTCHVDCKENGSWSTWSAFSRCSVTCGHGVMSRTRTCTTSTHLAASAQGDCQGQSTETHHCRVHHYCPINGGWSHWGEFSECSTSCGGGIKTRIRTCTHPAPRYGGLTCPGESHDTLHCNDHHCPINGDWSRWSRYSHCSVSCGGGTKTRLRSCSHPRPAYGGQTCHGSPRETLQCNDKDCPIDGQWGHWSRLTNCHVTCGGGIRYRYRYCNNPEPAHGGIGCPGTSRETYLCHNQHCPVDGAWSEWSAFSHCSVTCGGGNMTRSRSCSNPTPSDEKHMCQGEATQTTDCNSYGCPVNGGWSNWSSYSHCSVSCGGGNQTRTRSCTNPAPSHGGHNCVGKSVETATCNDHGCPINGGWGQWTSFTQCSKSCGRGGMSRSRLCNQPEPANGGHQCHGAAVQHVVCNRHACPIDGGWSDWLHWGKCSVTCSHGITTRVRHCSHPAPAHGGATCVGVATESQTCVQPHCPVDGQWSAWSHYSTCSKTCGGGTRTHQRTCSNPAPLHGGITCHGNDTETEICNQDPCPVDGHWSVWTHFSACSVTCGDGTTTRHRSCSNPAPLHGGKSCIGNETETVVCKKTQCPVDGEWSHWTHWRHCSVTCGQGIQRRVRHCSNPAPAHGGAACVGPADESQTCVQPHCPVDGQWSAWSHYSSCSKTCGGGTRTHQRTCSNPAPLHGGMTCHGNNTETESCNQDPCPVDGNWSAWTPFSSCSNTCGDGIKSRHRTCSNPAPLHGGKFCSGTKTETMTCSDGPCPVDGGWSLWGSYTSCSVTCGVGIQKRERTCTEPVPQYGGTDCVGLSSETQNCTESECPVDGHWSQWSEFSVCSTSCGPGSQTRERTCTNPAPSNDGLHCAGNDNEVKVCETAPCKVTTPSWITLPTAEHASQWVTVGKKKKRWNREDLHVNK</sequence>
<keyword evidence="4" id="KW-0677">Repeat</keyword>
<keyword evidence="6" id="KW-0472">Membrane</keyword>
<dbReference type="PANTHER" id="PTHR22906">
    <property type="entry name" value="PROPERDIN"/>
    <property type="match status" value="1"/>
</dbReference>
<dbReference type="SMART" id="SM00209">
    <property type="entry name" value="TSP1"/>
    <property type="match status" value="16"/>
</dbReference>
<dbReference type="AlphaFoldDB" id="A0A8W8HZS7"/>
<comment type="subcellular location">
    <subcellularLocation>
        <location evidence="1">Secreted</location>
    </subcellularLocation>
</comment>
<organism evidence="7 8">
    <name type="scientific">Magallana gigas</name>
    <name type="common">Pacific oyster</name>
    <name type="synonym">Crassostrea gigas</name>
    <dbReference type="NCBI Taxonomy" id="29159"/>
    <lineage>
        <taxon>Eukaryota</taxon>
        <taxon>Metazoa</taxon>
        <taxon>Spiralia</taxon>
        <taxon>Lophotrochozoa</taxon>
        <taxon>Mollusca</taxon>
        <taxon>Bivalvia</taxon>
        <taxon>Autobranchia</taxon>
        <taxon>Pteriomorphia</taxon>
        <taxon>Ostreida</taxon>
        <taxon>Ostreoidea</taxon>
        <taxon>Ostreidae</taxon>
        <taxon>Magallana</taxon>
    </lineage>
</organism>
<dbReference type="PROSITE" id="PS50092">
    <property type="entry name" value="TSP1"/>
    <property type="match status" value="15"/>
</dbReference>
<keyword evidence="2" id="KW-0964">Secreted</keyword>
<dbReference type="InterPro" id="IPR000884">
    <property type="entry name" value="TSP1_rpt"/>
</dbReference>
<protein>
    <recommendedName>
        <fullName evidence="9">Hemicentin-1</fullName>
    </recommendedName>
</protein>
<evidence type="ECO:0000256" key="1">
    <source>
        <dbReference type="ARBA" id="ARBA00004613"/>
    </source>
</evidence>
<evidence type="ECO:0000313" key="7">
    <source>
        <dbReference type="EnsemblMetazoa" id="G11708.1:cds"/>
    </source>
</evidence>
<dbReference type="FunFam" id="2.20.100.10:FF:000001">
    <property type="entry name" value="semaphorin-5A isoform X1"/>
    <property type="match status" value="2"/>
</dbReference>
<evidence type="ECO:0000256" key="6">
    <source>
        <dbReference type="SAM" id="Phobius"/>
    </source>
</evidence>
<evidence type="ECO:0008006" key="9">
    <source>
        <dbReference type="Google" id="ProtNLM"/>
    </source>
</evidence>
<proteinExistence type="predicted"/>
<evidence type="ECO:0000256" key="4">
    <source>
        <dbReference type="ARBA" id="ARBA00022737"/>
    </source>
</evidence>
<dbReference type="EnsemblMetazoa" id="G11708.1">
    <property type="protein sequence ID" value="G11708.1:cds"/>
    <property type="gene ID" value="G11708"/>
</dbReference>
<keyword evidence="6" id="KW-1133">Transmembrane helix</keyword>
<dbReference type="PANTHER" id="PTHR22906:SF43">
    <property type="entry name" value="PROPERDIN"/>
    <property type="match status" value="1"/>
</dbReference>
<keyword evidence="6" id="KW-0812">Transmembrane</keyword>
<dbReference type="SUPFAM" id="SSF82895">
    <property type="entry name" value="TSP-1 type 1 repeat"/>
    <property type="match status" value="15"/>
</dbReference>
<evidence type="ECO:0000313" key="8">
    <source>
        <dbReference type="Proteomes" id="UP000005408"/>
    </source>
</evidence>
<dbReference type="FunFam" id="2.20.100.10:FF:000002">
    <property type="entry name" value="Unc-5 netrin receptor C"/>
    <property type="match status" value="1"/>
</dbReference>
<dbReference type="Proteomes" id="UP000005408">
    <property type="component" value="Unassembled WGS sequence"/>
</dbReference>
<keyword evidence="3" id="KW-0732">Signal</keyword>
<dbReference type="InterPro" id="IPR052065">
    <property type="entry name" value="Compl_asym_regulator"/>
</dbReference>
<feature type="transmembrane region" description="Helical" evidence="6">
    <location>
        <begin position="40"/>
        <end position="58"/>
    </location>
</feature>
<reference evidence="7" key="1">
    <citation type="submission" date="2022-08" db="UniProtKB">
        <authorList>
            <consortium name="EnsemblMetazoa"/>
        </authorList>
    </citation>
    <scope>IDENTIFICATION</scope>
    <source>
        <strain evidence="7">05x7-T-G4-1.051#20</strain>
    </source>
</reference>
<evidence type="ECO:0000256" key="2">
    <source>
        <dbReference type="ARBA" id="ARBA00022525"/>
    </source>
</evidence>
<dbReference type="FunFam" id="2.20.100.10:FF:000007">
    <property type="entry name" value="Thrombospondin 1"/>
    <property type="match status" value="11"/>
</dbReference>
<accession>A0A8W8HZS7</accession>
<dbReference type="Gene3D" id="2.20.100.10">
    <property type="entry name" value="Thrombospondin type-1 (TSP1) repeat"/>
    <property type="match status" value="15"/>
</dbReference>
<name>A0A8W8HZS7_MAGGI</name>
<evidence type="ECO:0000256" key="3">
    <source>
        <dbReference type="ARBA" id="ARBA00022729"/>
    </source>
</evidence>
<keyword evidence="5" id="KW-1015">Disulfide bond</keyword>
<dbReference type="PRINTS" id="PR01705">
    <property type="entry name" value="TSP1REPEAT"/>
</dbReference>